<evidence type="ECO:0000313" key="3">
    <source>
        <dbReference type="Proteomes" id="UP001230908"/>
    </source>
</evidence>
<organism evidence="2 3">
    <name type="scientific">Phytohabitans maris</name>
    <dbReference type="NCBI Taxonomy" id="3071409"/>
    <lineage>
        <taxon>Bacteria</taxon>
        <taxon>Bacillati</taxon>
        <taxon>Actinomycetota</taxon>
        <taxon>Actinomycetes</taxon>
        <taxon>Micromonosporales</taxon>
        <taxon>Micromonosporaceae</taxon>
    </lineage>
</organism>
<keyword evidence="3" id="KW-1185">Reference proteome</keyword>
<comment type="caution">
    <text evidence="2">The sequence shown here is derived from an EMBL/GenBank/DDBJ whole genome shotgun (WGS) entry which is preliminary data.</text>
</comment>
<name>A0ABU0ZDP6_9ACTN</name>
<gene>
    <name evidence="2" type="ORF">RB614_11555</name>
</gene>
<accession>A0ABU0ZDP6</accession>
<proteinExistence type="predicted"/>
<reference evidence="2 3" key="1">
    <citation type="submission" date="2023-08" db="EMBL/GenBank/DDBJ databases">
        <title>Phytohabitans sansha sp. nov., isolated from marine sediment.</title>
        <authorList>
            <person name="Zhao Y."/>
            <person name="Yi K."/>
        </authorList>
    </citation>
    <scope>NUCLEOTIDE SEQUENCE [LARGE SCALE GENOMIC DNA]</scope>
    <source>
        <strain evidence="2 3">ZYX-F-186</strain>
    </source>
</reference>
<dbReference type="EMBL" id="JAVHUY010000009">
    <property type="protein sequence ID" value="MDQ7905158.1"/>
    <property type="molecule type" value="Genomic_DNA"/>
</dbReference>
<evidence type="ECO:0000313" key="2">
    <source>
        <dbReference type="EMBL" id="MDQ7905158.1"/>
    </source>
</evidence>
<dbReference type="RefSeq" id="WP_308712431.1">
    <property type="nucleotide sequence ID" value="NZ_JAVHUY010000009.1"/>
</dbReference>
<feature type="signal peptide" evidence="1">
    <location>
        <begin position="1"/>
        <end position="28"/>
    </location>
</feature>
<evidence type="ECO:0000256" key="1">
    <source>
        <dbReference type="SAM" id="SignalP"/>
    </source>
</evidence>
<dbReference type="Proteomes" id="UP001230908">
    <property type="component" value="Unassembled WGS sequence"/>
</dbReference>
<evidence type="ECO:0008006" key="4">
    <source>
        <dbReference type="Google" id="ProtNLM"/>
    </source>
</evidence>
<keyword evidence="1" id="KW-0732">Signal</keyword>
<feature type="chain" id="PRO_5046352928" description="Secreted protein" evidence="1">
    <location>
        <begin position="29"/>
        <end position="73"/>
    </location>
</feature>
<protein>
    <recommendedName>
        <fullName evidence="4">Secreted protein</fullName>
    </recommendedName>
</protein>
<sequence length="73" mass="7467">MRARLRLLLPVLVTGVLLSLTVGTSAQAAGHGEASDSRLAAAVIVVQAPEDPDDPGDDWPWDCASCDAAAPVS</sequence>